<dbReference type="PANTHER" id="PTHR14739">
    <property type="entry name" value="MICROTUBULE-ASSOCIATED PROTEIN 9"/>
    <property type="match status" value="1"/>
</dbReference>
<feature type="compositionally biased region" description="Basic and acidic residues" evidence="2">
    <location>
        <begin position="67"/>
        <end position="79"/>
    </location>
</feature>
<dbReference type="GO" id="GO:1902412">
    <property type="term" value="P:regulation of mitotic cytokinesis"/>
    <property type="evidence" value="ECO:0007669"/>
    <property type="project" value="TreeGrafter"/>
</dbReference>
<feature type="region of interest" description="Disordered" evidence="2">
    <location>
        <begin position="34"/>
        <end position="307"/>
    </location>
</feature>
<feature type="compositionally biased region" description="Polar residues" evidence="2">
    <location>
        <begin position="156"/>
        <end position="172"/>
    </location>
</feature>
<evidence type="ECO:0000313" key="4">
    <source>
        <dbReference type="RefSeq" id="XP_030881993.1"/>
    </source>
</evidence>
<dbReference type="GO" id="GO:0000235">
    <property type="term" value="C:astral microtubule"/>
    <property type="evidence" value="ECO:0007669"/>
    <property type="project" value="TreeGrafter"/>
</dbReference>
<sequence length="534" mass="62157">MSDEVFSTTLAYTKSPKVTKRTTFQDELIKAITARSARQRSSEYSDDFDSDDVVSLGDFSDTSVDENSEKKKMNDFHLSDDEEKNSPKLSFLKTKKSNSDIMKDEPVFSTKNDEEMAPDGCGDMVGTPLSESQNKDQEIEKDKMKMKPKPRILPVKSTSTESSRGLDTNNPFKPSPRPRGMLKKHSPGDVKEGLGEDKTTVLHEQLEAHSAPPPLPKLSDSQLEAEKKSFSGTLDPEKTIEDRNMKNKKSTNNRASSASGRLMTSEFLKKSSSIRRPPSTTTSSHYLGTLKVLDQKPSQKQNVEPERADSIRAVVYQEWLLKKNVYLHEMHRIKRIESENLRIQNEQKRAAKREEALASFEAWKAMKEKEAKKIAAQKRLEAKNKKRTEEENAVRKGEALQAFERWKEKKMEYLREKNKKEREYERAKKQKEEETIAEKRKDNLTAVEKWNEKKDTFFKEKEKEKINEKRREELKRAEKKDKDKQAIDEYEKWLEKKERQERIERKQKKRHSFLENEALPPWSPPSRTVFSKVF</sequence>
<protein>
    <submittedName>
        <fullName evidence="4">Microtubule-associated protein 9</fullName>
    </submittedName>
</protein>
<organism evidence="3 4">
    <name type="scientific">Leptonychotes weddellii</name>
    <name type="common">Weddell seal</name>
    <name type="synonym">Otaria weddellii</name>
    <dbReference type="NCBI Taxonomy" id="9713"/>
    <lineage>
        <taxon>Eukaryota</taxon>
        <taxon>Metazoa</taxon>
        <taxon>Chordata</taxon>
        <taxon>Craniata</taxon>
        <taxon>Vertebrata</taxon>
        <taxon>Euteleostomi</taxon>
        <taxon>Mammalia</taxon>
        <taxon>Eutheria</taxon>
        <taxon>Laurasiatheria</taxon>
        <taxon>Carnivora</taxon>
        <taxon>Caniformia</taxon>
        <taxon>Pinnipedia</taxon>
        <taxon>Phocidae</taxon>
        <taxon>Monachinae</taxon>
        <taxon>Lobodontini</taxon>
        <taxon>Leptonychotes</taxon>
    </lineage>
</organism>
<dbReference type="GO" id="GO:0008017">
    <property type="term" value="F:microtubule binding"/>
    <property type="evidence" value="ECO:0007669"/>
    <property type="project" value="TreeGrafter"/>
</dbReference>
<evidence type="ECO:0000256" key="1">
    <source>
        <dbReference type="SAM" id="Coils"/>
    </source>
</evidence>
<dbReference type="Proteomes" id="UP000245341">
    <property type="component" value="Unplaced"/>
</dbReference>
<proteinExistence type="predicted"/>
<dbReference type="RefSeq" id="XP_030881993.1">
    <property type="nucleotide sequence ID" value="XM_031026133.1"/>
</dbReference>
<dbReference type="KEGG" id="lww:102746916"/>
<name>A0A7F8QP33_LEPWE</name>
<gene>
    <name evidence="4" type="primary">MAP9</name>
</gene>
<feature type="compositionally biased region" description="Basic and acidic residues" evidence="2">
    <location>
        <begin position="224"/>
        <end position="245"/>
    </location>
</feature>
<reference evidence="4" key="1">
    <citation type="submission" date="2025-08" db="UniProtKB">
        <authorList>
            <consortium name="RefSeq"/>
        </authorList>
    </citation>
    <scope>IDENTIFICATION</scope>
    <source>
        <tissue evidence="4">Liver</tissue>
    </source>
</reference>
<dbReference type="GO" id="GO:0090307">
    <property type="term" value="P:mitotic spindle assembly"/>
    <property type="evidence" value="ECO:0007669"/>
    <property type="project" value="TreeGrafter"/>
</dbReference>
<dbReference type="GO" id="GO:0000281">
    <property type="term" value="P:mitotic cytokinesis"/>
    <property type="evidence" value="ECO:0007669"/>
    <property type="project" value="InterPro"/>
</dbReference>
<feature type="compositionally biased region" description="Basic and acidic residues" evidence="2">
    <location>
        <begin position="97"/>
        <end position="114"/>
    </location>
</feature>
<accession>A0A7F8QP33</accession>
<dbReference type="OrthoDB" id="8956542at2759"/>
<feature type="compositionally biased region" description="Basic and acidic residues" evidence="2">
    <location>
        <begin position="186"/>
        <end position="207"/>
    </location>
</feature>
<feature type="compositionally biased region" description="Polar residues" evidence="2">
    <location>
        <begin position="525"/>
        <end position="534"/>
    </location>
</feature>
<keyword evidence="3" id="KW-1185">Reference proteome</keyword>
<dbReference type="GeneID" id="102746916"/>
<keyword evidence="1" id="KW-0175">Coiled coil</keyword>
<dbReference type="CTD" id="79884"/>
<evidence type="ECO:0000256" key="2">
    <source>
        <dbReference type="SAM" id="MobiDB-lite"/>
    </source>
</evidence>
<feature type="compositionally biased region" description="Basic and acidic residues" evidence="2">
    <location>
        <begin position="133"/>
        <end position="145"/>
    </location>
</feature>
<dbReference type="PANTHER" id="PTHR14739:SF9">
    <property type="entry name" value="MICROTUBULE-ASSOCIATED PROTEIN 9"/>
    <property type="match status" value="1"/>
</dbReference>
<dbReference type="AlphaFoldDB" id="A0A7F8QP33"/>
<feature type="compositionally biased region" description="Low complexity" evidence="2">
    <location>
        <begin position="274"/>
        <end position="284"/>
    </location>
</feature>
<evidence type="ECO:0000313" key="3">
    <source>
        <dbReference type="Proteomes" id="UP000245341"/>
    </source>
</evidence>
<dbReference type="InterPro" id="IPR026106">
    <property type="entry name" value="MAP9"/>
</dbReference>
<feature type="coiled-coil region" evidence="1">
    <location>
        <begin position="333"/>
        <end position="480"/>
    </location>
</feature>
<feature type="region of interest" description="Disordered" evidence="2">
    <location>
        <begin position="504"/>
        <end position="534"/>
    </location>
</feature>